<accession>A0A7Y0Q280</accession>
<dbReference type="InterPro" id="IPR028098">
    <property type="entry name" value="Glyco_trans_4-like_N"/>
</dbReference>
<dbReference type="EMBL" id="JABBVZ010000034">
    <property type="protein sequence ID" value="NMP22908.1"/>
    <property type="molecule type" value="Genomic_DNA"/>
</dbReference>
<proteinExistence type="predicted"/>
<organism evidence="2 3">
    <name type="scientific">Sulfobacillus harzensis</name>
    <dbReference type="NCBI Taxonomy" id="2729629"/>
    <lineage>
        <taxon>Bacteria</taxon>
        <taxon>Bacillati</taxon>
        <taxon>Bacillota</taxon>
        <taxon>Clostridia</taxon>
        <taxon>Eubacteriales</taxon>
        <taxon>Clostridiales Family XVII. Incertae Sedis</taxon>
        <taxon>Sulfobacillus</taxon>
    </lineage>
</organism>
<gene>
    <name evidence="2" type="ORF">HIJ39_11165</name>
</gene>
<keyword evidence="2" id="KW-0808">Transferase</keyword>
<dbReference type="AlphaFoldDB" id="A0A7Y0Q280"/>
<evidence type="ECO:0000313" key="2">
    <source>
        <dbReference type="EMBL" id="NMP22908.1"/>
    </source>
</evidence>
<comment type="caution">
    <text evidence="2">The sequence shown here is derived from an EMBL/GenBank/DDBJ whole genome shotgun (WGS) entry which is preliminary data.</text>
</comment>
<dbReference type="Pfam" id="PF13439">
    <property type="entry name" value="Glyco_transf_4"/>
    <property type="match status" value="1"/>
</dbReference>
<protein>
    <submittedName>
        <fullName evidence="2">Glycosyltransferase family 4 protein</fullName>
    </submittedName>
</protein>
<dbReference type="SUPFAM" id="SSF53756">
    <property type="entry name" value="UDP-Glycosyltransferase/glycogen phosphorylase"/>
    <property type="match status" value="1"/>
</dbReference>
<evidence type="ECO:0000259" key="1">
    <source>
        <dbReference type="Pfam" id="PF13439"/>
    </source>
</evidence>
<reference evidence="2 3" key="1">
    <citation type="submission" date="2020-04" db="EMBL/GenBank/DDBJ databases">
        <authorList>
            <person name="Zhang R."/>
            <person name="Schippers A."/>
        </authorList>
    </citation>
    <scope>NUCLEOTIDE SEQUENCE [LARGE SCALE GENOMIC DNA]</scope>
    <source>
        <strain evidence="2 3">DSM 109850</strain>
    </source>
</reference>
<dbReference type="RefSeq" id="WP_169099680.1">
    <property type="nucleotide sequence ID" value="NZ_JABBVZ010000034.1"/>
</dbReference>
<dbReference type="Gene3D" id="3.40.50.2000">
    <property type="entry name" value="Glycogen Phosphorylase B"/>
    <property type="match status" value="1"/>
</dbReference>
<feature type="domain" description="Glycosyltransferase subfamily 4-like N-terminal" evidence="1">
    <location>
        <begin position="116"/>
        <end position="162"/>
    </location>
</feature>
<keyword evidence="3" id="KW-1185">Reference proteome</keyword>
<dbReference type="GO" id="GO:0016740">
    <property type="term" value="F:transferase activity"/>
    <property type="evidence" value="ECO:0007669"/>
    <property type="project" value="UniProtKB-KW"/>
</dbReference>
<sequence length="311" mass="34591">MDDEKPVIAVDGRLALQAERGFEGEYLNRLLTELGFMSRPYVIHVFGDLTADPEMLRRMRFIHPVDLLITPNFFTWEQMAFPQAVHGAAVVQGASLPWFIRRPSIALLFEVPDVAPSAYRRTMARRALSRSHWVVAVSEAVKESLVTGGVPQDRIIVVPPGVKAPNEAIRFSKEPRLVVEKPHQQLLQDALMQAGVDELSLEPLTQGDEDQTRAQLADALAFVTVSRNPRSSWYQLLAEAEGCPVVGPDAALPASNWAEAAAAIQRLTTEPDRLRQIVEQGLQHAQNNSWKKSAEMLDNLYRTALGIEASR</sequence>
<dbReference type="Proteomes" id="UP000533476">
    <property type="component" value="Unassembled WGS sequence"/>
</dbReference>
<name>A0A7Y0Q280_9FIRM</name>
<evidence type="ECO:0000313" key="3">
    <source>
        <dbReference type="Proteomes" id="UP000533476"/>
    </source>
</evidence>